<organism evidence="3 4">
    <name type="scientific">Allomyces macrogynus (strain ATCC 38327)</name>
    <name type="common">Allomyces javanicus var. macrogynus</name>
    <dbReference type="NCBI Taxonomy" id="578462"/>
    <lineage>
        <taxon>Eukaryota</taxon>
        <taxon>Fungi</taxon>
        <taxon>Fungi incertae sedis</taxon>
        <taxon>Blastocladiomycota</taxon>
        <taxon>Blastocladiomycetes</taxon>
        <taxon>Blastocladiales</taxon>
        <taxon>Blastocladiaceae</taxon>
        <taxon>Allomyces</taxon>
    </lineage>
</organism>
<keyword evidence="2" id="KW-0472">Membrane</keyword>
<keyword evidence="2" id="KW-0812">Transmembrane</keyword>
<dbReference type="EMBL" id="GG745332">
    <property type="protein sequence ID" value="KNE58071.1"/>
    <property type="molecule type" value="Genomic_DNA"/>
</dbReference>
<evidence type="ECO:0000313" key="3">
    <source>
        <dbReference type="EMBL" id="KNE58071.1"/>
    </source>
</evidence>
<reference evidence="4" key="2">
    <citation type="submission" date="2009-11" db="EMBL/GenBank/DDBJ databases">
        <title>The Genome Sequence of Allomyces macrogynus strain ATCC 38327.</title>
        <authorList>
            <consortium name="The Broad Institute Genome Sequencing Platform"/>
            <person name="Russ C."/>
            <person name="Cuomo C."/>
            <person name="Shea T."/>
            <person name="Young S.K."/>
            <person name="Zeng Q."/>
            <person name="Koehrsen M."/>
            <person name="Haas B."/>
            <person name="Borodovsky M."/>
            <person name="Guigo R."/>
            <person name="Alvarado L."/>
            <person name="Berlin A."/>
            <person name="Borenstein D."/>
            <person name="Chen Z."/>
            <person name="Engels R."/>
            <person name="Freedman E."/>
            <person name="Gellesch M."/>
            <person name="Goldberg J."/>
            <person name="Griggs A."/>
            <person name="Gujja S."/>
            <person name="Heiman D."/>
            <person name="Hepburn T."/>
            <person name="Howarth C."/>
            <person name="Jen D."/>
            <person name="Larson L."/>
            <person name="Lewis B."/>
            <person name="Mehta T."/>
            <person name="Park D."/>
            <person name="Pearson M."/>
            <person name="Roberts A."/>
            <person name="Saif S."/>
            <person name="Shenoy N."/>
            <person name="Sisk P."/>
            <person name="Stolte C."/>
            <person name="Sykes S."/>
            <person name="Walk T."/>
            <person name="White J."/>
            <person name="Yandava C."/>
            <person name="Burger G."/>
            <person name="Gray M.W."/>
            <person name="Holland P.W.H."/>
            <person name="King N."/>
            <person name="Lang F.B.F."/>
            <person name="Roger A.J."/>
            <person name="Ruiz-Trillo I."/>
            <person name="Lander E."/>
            <person name="Nusbaum C."/>
        </authorList>
    </citation>
    <scope>NUCLEOTIDE SEQUENCE [LARGE SCALE GENOMIC DNA]</scope>
    <source>
        <strain evidence="4">ATCC 38327</strain>
    </source>
</reference>
<evidence type="ECO:0000313" key="4">
    <source>
        <dbReference type="Proteomes" id="UP000054350"/>
    </source>
</evidence>
<evidence type="ECO:0000256" key="1">
    <source>
        <dbReference type="SAM" id="MobiDB-lite"/>
    </source>
</evidence>
<feature type="compositionally biased region" description="Polar residues" evidence="1">
    <location>
        <begin position="206"/>
        <end position="216"/>
    </location>
</feature>
<dbReference type="Proteomes" id="UP000054350">
    <property type="component" value="Unassembled WGS sequence"/>
</dbReference>
<keyword evidence="2" id="KW-1133">Transmembrane helix</keyword>
<reference evidence="3 4" key="1">
    <citation type="submission" date="2009-11" db="EMBL/GenBank/DDBJ databases">
        <title>Annotation of Allomyces macrogynus ATCC 38327.</title>
        <authorList>
            <consortium name="The Broad Institute Genome Sequencing Platform"/>
            <person name="Russ C."/>
            <person name="Cuomo C."/>
            <person name="Burger G."/>
            <person name="Gray M.W."/>
            <person name="Holland P.W.H."/>
            <person name="King N."/>
            <person name="Lang F.B.F."/>
            <person name="Roger A.J."/>
            <person name="Ruiz-Trillo I."/>
            <person name="Young S.K."/>
            <person name="Zeng Q."/>
            <person name="Gargeya S."/>
            <person name="Fitzgerald M."/>
            <person name="Haas B."/>
            <person name="Abouelleil A."/>
            <person name="Alvarado L."/>
            <person name="Arachchi H.M."/>
            <person name="Berlin A."/>
            <person name="Chapman S.B."/>
            <person name="Gearin G."/>
            <person name="Goldberg J."/>
            <person name="Griggs A."/>
            <person name="Gujja S."/>
            <person name="Hansen M."/>
            <person name="Heiman D."/>
            <person name="Howarth C."/>
            <person name="Larimer J."/>
            <person name="Lui A."/>
            <person name="MacDonald P.J.P."/>
            <person name="McCowen C."/>
            <person name="Montmayeur A."/>
            <person name="Murphy C."/>
            <person name="Neiman D."/>
            <person name="Pearson M."/>
            <person name="Priest M."/>
            <person name="Roberts A."/>
            <person name="Saif S."/>
            <person name="Shea T."/>
            <person name="Sisk P."/>
            <person name="Stolte C."/>
            <person name="Sykes S."/>
            <person name="Wortman J."/>
            <person name="Nusbaum C."/>
            <person name="Birren B."/>
        </authorList>
    </citation>
    <scope>NUCLEOTIDE SEQUENCE [LARGE SCALE GENOMIC DNA]</scope>
    <source>
        <strain evidence="3 4">ATCC 38327</strain>
    </source>
</reference>
<proteinExistence type="predicted"/>
<feature type="region of interest" description="Disordered" evidence="1">
    <location>
        <begin position="190"/>
        <end position="216"/>
    </location>
</feature>
<feature type="transmembrane region" description="Helical" evidence="2">
    <location>
        <begin position="101"/>
        <end position="123"/>
    </location>
</feature>
<dbReference type="OrthoDB" id="10330923at2759"/>
<sequence>MGDAHTALGFPRARGRGYLAVREYAYHDLVLHRQLRIENSDAQVLDYARRLAVGMVRILWFRRSQLVSVQEIIFDVERMVGSLNRRCLRRFRAMCKDSRPWLVHFISFLLFVQVVAWTGVAVTRCVAQWVPADSVILIPKVRFAMVSAVYELDAIANCIMSLAFIYHLRSLHPSPAPANSFLASWRPKPRSRSPSGASDVAPVVSRPNSRTSSVKSATEETGEVILYASMSQMLMRSQVLLFVECAFTLAVTVIQVVDLTIDPLWFLMSCSQAIRCLVYCAFQRDLTDVLKSRARKPGAAAKVGGKGAARRASPTRGARASMG</sequence>
<gene>
    <name evidence="3" type="ORF">AMAG_04894</name>
</gene>
<feature type="transmembrane region" description="Helical" evidence="2">
    <location>
        <begin position="239"/>
        <end position="257"/>
    </location>
</feature>
<dbReference type="AlphaFoldDB" id="A0A0L0S6R0"/>
<feature type="transmembrane region" description="Helical" evidence="2">
    <location>
        <begin position="143"/>
        <end position="166"/>
    </location>
</feature>
<accession>A0A0L0S6R0</accession>
<feature type="region of interest" description="Disordered" evidence="1">
    <location>
        <begin position="301"/>
        <end position="323"/>
    </location>
</feature>
<dbReference type="VEuPathDB" id="FungiDB:AMAG_04894"/>
<protein>
    <submittedName>
        <fullName evidence="3">Uncharacterized protein</fullName>
    </submittedName>
</protein>
<evidence type="ECO:0000256" key="2">
    <source>
        <dbReference type="SAM" id="Phobius"/>
    </source>
</evidence>
<name>A0A0L0S6R0_ALLM3</name>
<keyword evidence="4" id="KW-1185">Reference proteome</keyword>